<feature type="compositionally biased region" description="Polar residues" evidence="1">
    <location>
        <begin position="1"/>
        <end position="10"/>
    </location>
</feature>
<dbReference type="RefSeq" id="XP_030522961.1">
    <property type="nucleotide sequence ID" value="XM_030667101.1"/>
</dbReference>
<feature type="domain" description="GIR1-like zinc ribbon" evidence="2">
    <location>
        <begin position="209"/>
        <end position="236"/>
    </location>
</feature>
<dbReference type="OrthoDB" id="1929178at2759"/>
<dbReference type="PANTHER" id="PTHR33177:SF24">
    <property type="entry name" value="FILAMENTOUS HEMAGGLUTININ TRANSPORTER"/>
    <property type="match status" value="1"/>
</dbReference>
<evidence type="ECO:0000259" key="2">
    <source>
        <dbReference type="Pfam" id="PF24747"/>
    </source>
</evidence>
<dbReference type="InterPro" id="IPR055281">
    <property type="entry name" value="GIR1-2/SIED1"/>
</dbReference>
<evidence type="ECO:0000313" key="3">
    <source>
        <dbReference type="Proteomes" id="UP000827889"/>
    </source>
</evidence>
<feature type="region of interest" description="Disordered" evidence="1">
    <location>
        <begin position="167"/>
        <end position="204"/>
    </location>
</feature>
<evidence type="ECO:0000313" key="4">
    <source>
        <dbReference type="RefSeq" id="XP_030522961.1"/>
    </source>
</evidence>
<feature type="region of interest" description="Disordered" evidence="1">
    <location>
        <begin position="86"/>
        <end position="110"/>
    </location>
</feature>
<evidence type="ECO:0000313" key="5">
    <source>
        <dbReference type="RefSeq" id="XP_048130416.1"/>
    </source>
</evidence>
<dbReference type="InterPro" id="IPR056440">
    <property type="entry name" value="Zn-ribbon_GIR1"/>
</dbReference>
<name>A0A8B8NKE3_9MYRT</name>
<evidence type="ECO:0000256" key="1">
    <source>
        <dbReference type="SAM" id="MobiDB-lite"/>
    </source>
</evidence>
<organism evidence="3 4">
    <name type="scientific">Rhodamnia argentea</name>
    <dbReference type="NCBI Taxonomy" id="178133"/>
    <lineage>
        <taxon>Eukaryota</taxon>
        <taxon>Viridiplantae</taxon>
        <taxon>Streptophyta</taxon>
        <taxon>Embryophyta</taxon>
        <taxon>Tracheophyta</taxon>
        <taxon>Spermatophyta</taxon>
        <taxon>Magnoliopsida</taxon>
        <taxon>eudicotyledons</taxon>
        <taxon>Gunneridae</taxon>
        <taxon>Pentapetalae</taxon>
        <taxon>rosids</taxon>
        <taxon>malvids</taxon>
        <taxon>Myrtales</taxon>
        <taxon>Myrtaceae</taxon>
        <taxon>Myrtoideae</taxon>
        <taxon>Myrteae</taxon>
        <taxon>Australasian group</taxon>
        <taxon>Rhodamnia</taxon>
    </lineage>
</organism>
<dbReference type="KEGG" id="rarg:115735709"/>
<dbReference type="AlphaFoldDB" id="A0A8B8NKE3"/>
<reference evidence="3 5" key="2">
    <citation type="submission" date="2025-05" db="UniProtKB">
        <authorList>
            <consortium name="RefSeq"/>
        </authorList>
    </citation>
    <scope>NUCLEOTIDE SEQUENCE [LARGE SCALE GENOMIC DNA]</scope>
    <source>
        <tissue evidence="5">Leaf</tissue>
    </source>
</reference>
<reference evidence="4" key="1">
    <citation type="submission" date="2025-04" db="UniProtKB">
        <authorList>
            <consortium name="RefSeq"/>
        </authorList>
    </citation>
    <scope>IDENTIFICATION</scope>
</reference>
<feature type="compositionally biased region" description="Gly residues" evidence="1">
    <location>
        <begin position="25"/>
        <end position="34"/>
    </location>
</feature>
<keyword evidence="3" id="KW-1185">Reference proteome</keyword>
<proteinExistence type="predicted"/>
<dbReference type="PANTHER" id="PTHR33177">
    <property type="entry name" value="PUTATIVE-RELATED"/>
    <property type="match status" value="1"/>
</dbReference>
<dbReference type="Pfam" id="PF24747">
    <property type="entry name" value="Zn-ribbon_GIR1"/>
    <property type="match status" value="1"/>
</dbReference>
<accession>A0A8B8NKE3</accession>
<dbReference type="GeneID" id="115735709"/>
<feature type="compositionally biased region" description="Low complexity" evidence="1">
    <location>
        <begin position="168"/>
        <end position="191"/>
    </location>
</feature>
<gene>
    <name evidence="4 5" type="primary">LOC115735709</name>
</gene>
<feature type="region of interest" description="Disordered" evidence="1">
    <location>
        <begin position="1"/>
        <end position="39"/>
    </location>
</feature>
<sequence>MAADVSSTVGYMSGFNKEESKHVRGGGGGGGGGNEKPTAPVTRDLLGGLHEIESHELDLDLQVPAGWEKRLDLKSGKIYIQRCNSLSSSSSSDHKRQAEQTLTKLQDLNFPPSPSKPLLNLFDDACLDLKLMSPSPSLPSSCSYQSVCTLDKVKSALEKAEREPIKKSSPAFWRSPSSSSLSPSNSSSSSSIREKHREANDEKVSPATVAAGCPSCLLYVLISTGNPKCPRCDMMVPLPSLKRPRIDLNMSM</sequence>
<dbReference type="Proteomes" id="UP000827889">
    <property type="component" value="Chromosome 2"/>
</dbReference>
<dbReference type="RefSeq" id="XP_048130416.1">
    <property type="nucleotide sequence ID" value="XM_048274459.1"/>
</dbReference>
<protein>
    <submittedName>
        <fullName evidence="4 5">Uncharacterized protein LOC115735709</fullName>
    </submittedName>
</protein>
<feature type="compositionally biased region" description="Basic and acidic residues" evidence="1">
    <location>
        <begin position="192"/>
        <end position="204"/>
    </location>
</feature>